<organism evidence="1 2">
    <name type="scientific">Endozoicomonas euniceicola</name>
    <dbReference type="NCBI Taxonomy" id="1234143"/>
    <lineage>
        <taxon>Bacteria</taxon>
        <taxon>Pseudomonadati</taxon>
        <taxon>Pseudomonadota</taxon>
        <taxon>Gammaproteobacteria</taxon>
        <taxon>Oceanospirillales</taxon>
        <taxon>Endozoicomonadaceae</taxon>
        <taxon>Endozoicomonas</taxon>
    </lineage>
</organism>
<accession>A0ABY6GWQ3</accession>
<name>A0ABY6GWQ3_9GAMM</name>
<dbReference type="RefSeq" id="WP_262599713.1">
    <property type="nucleotide sequence ID" value="NZ_CP103300.1"/>
</dbReference>
<dbReference type="Proteomes" id="UP001163255">
    <property type="component" value="Chromosome"/>
</dbReference>
<gene>
    <name evidence="1" type="ORF">NX720_04615</name>
</gene>
<keyword evidence="2" id="KW-1185">Reference proteome</keyword>
<evidence type="ECO:0000313" key="1">
    <source>
        <dbReference type="EMBL" id="UYM17212.1"/>
    </source>
</evidence>
<protein>
    <submittedName>
        <fullName evidence="1">Uncharacterized protein</fullName>
    </submittedName>
</protein>
<evidence type="ECO:0000313" key="2">
    <source>
        <dbReference type="Proteomes" id="UP001163255"/>
    </source>
</evidence>
<dbReference type="EMBL" id="CP103300">
    <property type="protein sequence ID" value="UYM17212.1"/>
    <property type="molecule type" value="Genomic_DNA"/>
</dbReference>
<reference evidence="1" key="1">
    <citation type="submission" date="2022-10" db="EMBL/GenBank/DDBJ databases">
        <title>Completed Genome Sequence of two octocoral isolated bacterium, Endozoicomonas euniceicola EF212T and Endozoicomonas gorgoniicola PS125T.</title>
        <authorList>
            <person name="Chiou Y.-J."/>
            <person name="Chen Y.-H."/>
        </authorList>
    </citation>
    <scope>NUCLEOTIDE SEQUENCE</scope>
    <source>
        <strain evidence="1">EF212</strain>
    </source>
</reference>
<proteinExistence type="predicted"/>
<sequence length="304" mass="34632">MTRLDITLKNCCLLVCLMFTTGTEAFYPDRTFALGQWDDKLCMVDISGNQSTLVCYHSELFKKAASGARLPDHSQFLSGCPRRWIERENCTIIRIEKPILLNARERLQKIFYTAYTSFRNEINYFFHNSLDDLVEDAITIGLPLIAGYGIYVWWGKSFLHAALLFEVANSFLSIQGLGDNAGDLVEHYQSREYQNSEYQSEGESEYSIRGIISNKVEDHTKVISYIVTYKSTIIIQYLENTYRQTPPDITDGSGTHLGTQAVLLLIKAGVFAYNTLQVAEHYSWINEISDALADMLTEMLFSEP</sequence>